<reference evidence="1 2" key="1">
    <citation type="journal article" date="2017" name="BMC Genomics">
        <title>Chromosome level assembly and secondary metabolite potential of the parasitic fungus Cordyceps militaris.</title>
        <authorList>
            <person name="Kramer G.J."/>
            <person name="Nodwell J.R."/>
        </authorList>
    </citation>
    <scope>NUCLEOTIDE SEQUENCE [LARGE SCALE GENOMIC DNA]</scope>
    <source>
        <strain evidence="1 2">ATCC 34164</strain>
    </source>
</reference>
<dbReference type="AlphaFoldDB" id="A0A2H4SEV7"/>
<dbReference type="VEuPathDB" id="FungiDB:A9K55_007021"/>
<name>A0A2H4SEV7_CORMI</name>
<evidence type="ECO:0000313" key="2">
    <source>
        <dbReference type="Proteomes" id="UP000323067"/>
    </source>
</evidence>
<gene>
    <name evidence="1" type="ORF">A9K55_007021</name>
</gene>
<organism evidence="1 2">
    <name type="scientific">Cordyceps militaris</name>
    <name type="common">Caterpillar fungus</name>
    <name type="synonym">Clavaria militaris</name>
    <dbReference type="NCBI Taxonomy" id="73501"/>
    <lineage>
        <taxon>Eukaryota</taxon>
        <taxon>Fungi</taxon>
        <taxon>Dikarya</taxon>
        <taxon>Ascomycota</taxon>
        <taxon>Pezizomycotina</taxon>
        <taxon>Sordariomycetes</taxon>
        <taxon>Hypocreomycetidae</taxon>
        <taxon>Hypocreales</taxon>
        <taxon>Cordycipitaceae</taxon>
        <taxon>Cordyceps</taxon>
    </lineage>
</organism>
<dbReference type="Proteomes" id="UP000323067">
    <property type="component" value="Chromosome vii"/>
</dbReference>
<evidence type="ECO:0000313" key="1">
    <source>
        <dbReference type="EMBL" id="ATY61644.1"/>
    </source>
</evidence>
<dbReference type="EMBL" id="CP023324">
    <property type="protein sequence ID" value="ATY61644.1"/>
    <property type="molecule type" value="Genomic_DNA"/>
</dbReference>
<proteinExistence type="predicted"/>
<accession>A0A2H4SEV7</accession>
<sequence length="97" mass="10866">MSAQARLGSCCSRRDHGRRRGAALDVVVGADGSQSQTRRLAWDIKQEKKAVHSLDVRAIMLQPNDRNERCTVFMTVMNARLPATGKQRSNSEEKKAR</sequence>
<protein>
    <submittedName>
        <fullName evidence="1">Oxidoreductase</fullName>
    </submittedName>
</protein>